<reference evidence="1" key="1">
    <citation type="submission" date="2014-09" db="EMBL/GenBank/DDBJ databases">
        <authorList>
            <person name="Magalhaes I.L.F."/>
            <person name="Oliveira U."/>
            <person name="Santos F.R."/>
            <person name="Vidigal T.H.D.A."/>
            <person name="Brescovit A.D."/>
            <person name="Santos A.J."/>
        </authorList>
    </citation>
    <scope>NUCLEOTIDE SEQUENCE</scope>
    <source>
        <tissue evidence="1">Shoot tissue taken approximately 20 cm above the soil surface</tissue>
    </source>
</reference>
<accession>A0A0A9EZZ9</accession>
<protein>
    <submittedName>
        <fullName evidence="1">Uncharacterized protein</fullName>
    </submittedName>
</protein>
<dbReference type="AlphaFoldDB" id="A0A0A9EZZ9"/>
<dbReference type="EMBL" id="GBRH01192274">
    <property type="protein sequence ID" value="JAE05622.1"/>
    <property type="molecule type" value="Transcribed_RNA"/>
</dbReference>
<proteinExistence type="predicted"/>
<sequence>MHTTLGLKRHIIQNSRRYFQEIFIFTLILCSYPEGVTPSGKNMFATGGGSHVALALFWTTCCCCW</sequence>
<evidence type="ECO:0000313" key="1">
    <source>
        <dbReference type="EMBL" id="JAE05622.1"/>
    </source>
</evidence>
<reference evidence="1" key="2">
    <citation type="journal article" date="2015" name="Data Brief">
        <title>Shoot transcriptome of the giant reed, Arundo donax.</title>
        <authorList>
            <person name="Barrero R.A."/>
            <person name="Guerrero F.D."/>
            <person name="Moolhuijzen P."/>
            <person name="Goolsby J.A."/>
            <person name="Tidwell J."/>
            <person name="Bellgard S.E."/>
            <person name="Bellgard M.I."/>
        </authorList>
    </citation>
    <scope>NUCLEOTIDE SEQUENCE</scope>
    <source>
        <tissue evidence="1">Shoot tissue taken approximately 20 cm above the soil surface</tissue>
    </source>
</reference>
<organism evidence="1">
    <name type="scientific">Arundo donax</name>
    <name type="common">Giant reed</name>
    <name type="synonym">Donax arundinaceus</name>
    <dbReference type="NCBI Taxonomy" id="35708"/>
    <lineage>
        <taxon>Eukaryota</taxon>
        <taxon>Viridiplantae</taxon>
        <taxon>Streptophyta</taxon>
        <taxon>Embryophyta</taxon>
        <taxon>Tracheophyta</taxon>
        <taxon>Spermatophyta</taxon>
        <taxon>Magnoliopsida</taxon>
        <taxon>Liliopsida</taxon>
        <taxon>Poales</taxon>
        <taxon>Poaceae</taxon>
        <taxon>PACMAD clade</taxon>
        <taxon>Arundinoideae</taxon>
        <taxon>Arundineae</taxon>
        <taxon>Arundo</taxon>
    </lineage>
</organism>
<name>A0A0A9EZZ9_ARUDO</name>